<dbReference type="EMBL" id="BJYF01000032">
    <property type="protein sequence ID" value="GEN61299.1"/>
    <property type="molecule type" value="Genomic_DNA"/>
</dbReference>
<comment type="caution">
    <text evidence="1">The sequence shown here is derived from an EMBL/GenBank/DDBJ whole genome shotgun (WGS) entry which is preliminary data.</text>
</comment>
<dbReference type="AlphaFoldDB" id="A0A511XEC4"/>
<keyword evidence="2" id="KW-1185">Reference proteome</keyword>
<reference evidence="1 2" key="1">
    <citation type="submission" date="2019-07" db="EMBL/GenBank/DDBJ databases">
        <title>Whole genome shotgun sequence of Acetobacter nitrogenifigens NBRC 105050.</title>
        <authorList>
            <person name="Hosoyama A."/>
            <person name="Uohara A."/>
            <person name="Ohji S."/>
            <person name="Ichikawa N."/>
        </authorList>
    </citation>
    <scope>NUCLEOTIDE SEQUENCE [LARGE SCALE GENOMIC DNA]</scope>
    <source>
        <strain evidence="1 2">NBRC 105050</strain>
    </source>
</reference>
<gene>
    <name evidence="1" type="ORF">ANI02nite_31830</name>
</gene>
<sequence length="67" mass="7422">MVGFDHRDVRVRGYGQYQSGKSAAGTQISDARATFDIGNQLQAVFDMARPKMWDVAGRYQIDARGPS</sequence>
<evidence type="ECO:0000313" key="2">
    <source>
        <dbReference type="Proteomes" id="UP000321635"/>
    </source>
</evidence>
<dbReference type="Proteomes" id="UP000321635">
    <property type="component" value="Unassembled WGS sequence"/>
</dbReference>
<proteinExistence type="predicted"/>
<accession>A0A511XEC4</accession>
<organism evidence="1 2">
    <name type="scientific">Acetobacter nitrogenifigens DSM 23921 = NBRC 105050</name>
    <dbReference type="NCBI Taxonomy" id="1120919"/>
    <lineage>
        <taxon>Bacteria</taxon>
        <taxon>Pseudomonadati</taxon>
        <taxon>Pseudomonadota</taxon>
        <taxon>Alphaproteobacteria</taxon>
        <taxon>Acetobacterales</taxon>
        <taxon>Acetobacteraceae</taxon>
        <taxon>Acetobacter</taxon>
    </lineage>
</organism>
<protein>
    <submittedName>
        <fullName evidence="1">Uncharacterized protein</fullName>
    </submittedName>
</protein>
<evidence type="ECO:0000313" key="1">
    <source>
        <dbReference type="EMBL" id="GEN61299.1"/>
    </source>
</evidence>
<name>A0A511XEC4_9PROT</name>